<gene>
    <name evidence="1" type="ORF">AVEN_267011_1</name>
</gene>
<dbReference type="EMBL" id="BGPR01011073">
    <property type="protein sequence ID" value="GBN49454.1"/>
    <property type="molecule type" value="Genomic_DNA"/>
</dbReference>
<reference evidence="1 2" key="1">
    <citation type="journal article" date="2019" name="Sci. Rep.">
        <title>Orb-weaving spider Araneus ventricosus genome elucidates the spidroin gene catalogue.</title>
        <authorList>
            <person name="Kono N."/>
            <person name="Nakamura H."/>
            <person name="Ohtoshi R."/>
            <person name="Moran D.A.P."/>
            <person name="Shinohara A."/>
            <person name="Yoshida Y."/>
            <person name="Fujiwara M."/>
            <person name="Mori M."/>
            <person name="Tomita M."/>
            <person name="Arakawa K."/>
        </authorList>
    </citation>
    <scope>NUCLEOTIDE SEQUENCE [LARGE SCALE GENOMIC DNA]</scope>
</reference>
<accession>A0A4Y2PDM5</accession>
<dbReference type="Proteomes" id="UP000499080">
    <property type="component" value="Unassembled WGS sequence"/>
</dbReference>
<name>A0A4Y2PDM5_ARAVE</name>
<keyword evidence="2" id="KW-1185">Reference proteome</keyword>
<evidence type="ECO:0000313" key="1">
    <source>
        <dbReference type="EMBL" id="GBN49454.1"/>
    </source>
</evidence>
<protein>
    <submittedName>
        <fullName evidence="1">Uncharacterized protein</fullName>
    </submittedName>
</protein>
<dbReference type="AlphaFoldDB" id="A0A4Y2PDM5"/>
<organism evidence="1 2">
    <name type="scientific">Araneus ventricosus</name>
    <name type="common">Orbweaver spider</name>
    <name type="synonym">Epeira ventricosa</name>
    <dbReference type="NCBI Taxonomy" id="182803"/>
    <lineage>
        <taxon>Eukaryota</taxon>
        <taxon>Metazoa</taxon>
        <taxon>Ecdysozoa</taxon>
        <taxon>Arthropoda</taxon>
        <taxon>Chelicerata</taxon>
        <taxon>Arachnida</taxon>
        <taxon>Araneae</taxon>
        <taxon>Araneomorphae</taxon>
        <taxon>Entelegynae</taxon>
        <taxon>Araneoidea</taxon>
        <taxon>Araneidae</taxon>
        <taxon>Araneus</taxon>
    </lineage>
</organism>
<proteinExistence type="predicted"/>
<comment type="caution">
    <text evidence="1">The sequence shown here is derived from an EMBL/GenBank/DDBJ whole genome shotgun (WGS) entry which is preliminary data.</text>
</comment>
<evidence type="ECO:0000313" key="2">
    <source>
        <dbReference type="Proteomes" id="UP000499080"/>
    </source>
</evidence>
<sequence length="87" mass="10253">MLSDSAMLLHDNTHTAHKTQELLQKFKWEVWSHPHIAQIWQPIWVPNTYLEQGSLKQQCENSCRELAQWAGIRFLPSWVKQVGPAFR</sequence>